<name>A0ABV6SDM1_9SPHN</name>
<comment type="caution">
    <text evidence="2">The sequence shown here is derived from an EMBL/GenBank/DDBJ whole genome shotgun (WGS) entry which is preliminary data.</text>
</comment>
<evidence type="ECO:0000313" key="2">
    <source>
        <dbReference type="EMBL" id="MFC0686158.1"/>
    </source>
</evidence>
<gene>
    <name evidence="2" type="ORF">ACFFF8_16320</name>
</gene>
<organism evidence="2 3">
    <name type="scientific">Novosphingobium clariflavum</name>
    <dbReference type="NCBI Taxonomy" id="2029884"/>
    <lineage>
        <taxon>Bacteria</taxon>
        <taxon>Pseudomonadati</taxon>
        <taxon>Pseudomonadota</taxon>
        <taxon>Alphaproteobacteria</taxon>
        <taxon>Sphingomonadales</taxon>
        <taxon>Sphingomonadaceae</taxon>
        <taxon>Novosphingobium</taxon>
    </lineage>
</organism>
<dbReference type="Gene3D" id="3.90.1150.200">
    <property type="match status" value="1"/>
</dbReference>
<evidence type="ECO:0000313" key="3">
    <source>
        <dbReference type="Proteomes" id="UP001589858"/>
    </source>
</evidence>
<feature type="domain" description="YdhG-like" evidence="1">
    <location>
        <begin position="19"/>
        <end position="70"/>
    </location>
</feature>
<proteinExistence type="predicted"/>
<protein>
    <submittedName>
        <fullName evidence="2">YdeI/OmpD-associated family protein</fullName>
    </submittedName>
</protein>
<sequence length="194" mass="21524">MGRDPRVDEYIEQAADFARPILTQLRALTHRALPGAEEAIKWGMPHFLVRGKNVAGMAAFKAHCTFVVHGDGRQGDAMGQFGRITAVGDLPPEGELIEKLQAAQARVLEKGTALKRAAPRAPKPEIPMPEDFAAALAAAPAAQGHYDAFSSSQRREYLEWITEAKTQTTRARRMAQAAEWISEGKRRNWKYERC</sequence>
<dbReference type="InterPro" id="IPR014922">
    <property type="entry name" value="YdhG-like"/>
</dbReference>
<dbReference type="Pfam" id="PF13376">
    <property type="entry name" value="OmdA"/>
    <property type="match status" value="1"/>
</dbReference>
<evidence type="ECO:0000259" key="1">
    <source>
        <dbReference type="Pfam" id="PF08818"/>
    </source>
</evidence>
<reference evidence="2 3" key="1">
    <citation type="submission" date="2024-09" db="EMBL/GenBank/DDBJ databases">
        <authorList>
            <person name="Sun Q."/>
            <person name="Mori K."/>
        </authorList>
    </citation>
    <scope>NUCLEOTIDE SEQUENCE [LARGE SCALE GENOMIC DNA]</scope>
    <source>
        <strain evidence="2 3">CICC 11035S</strain>
    </source>
</reference>
<keyword evidence="3" id="KW-1185">Reference proteome</keyword>
<accession>A0ABV6SDM1</accession>
<dbReference type="SUPFAM" id="SSF159888">
    <property type="entry name" value="YdhG-like"/>
    <property type="match status" value="1"/>
</dbReference>
<dbReference type="Proteomes" id="UP001589858">
    <property type="component" value="Unassembled WGS sequence"/>
</dbReference>
<dbReference type="RefSeq" id="WP_267218870.1">
    <property type="nucleotide sequence ID" value="NZ_JAPCWC010000002.1"/>
</dbReference>
<dbReference type="Pfam" id="PF08818">
    <property type="entry name" value="DUF1801"/>
    <property type="match status" value="1"/>
</dbReference>
<dbReference type="EMBL" id="JBHLTM010000061">
    <property type="protein sequence ID" value="MFC0686158.1"/>
    <property type="molecule type" value="Genomic_DNA"/>
</dbReference>